<evidence type="ECO:0000256" key="5">
    <source>
        <dbReference type="ARBA" id="ARBA00022840"/>
    </source>
</evidence>
<keyword evidence="4" id="KW-0418">Kinase</keyword>
<reference evidence="7" key="2">
    <citation type="submission" date="2025-08" db="UniProtKB">
        <authorList>
            <consortium name="Ensembl"/>
        </authorList>
    </citation>
    <scope>IDENTIFICATION</scope>
</reference>
<dbReference type="GO" id="GO:0045944">
    <property type="term" value="P:positive regulation of transcription by RNA polymerase II"/>
    <property type="evidence" value="ECO:0007669"/>
    <property type="project" value="TreeGrafter"/>
</dbReference>
<keyword evidence="5" id="KW-0067">ATP-binding</keyword>
<organism evidence="7 8">
    <name type="scientific">Echeneis naucrates</name>
    <name type="common">Live sharksucker</name>
    <dbReference type="NCBI Taxonomy" id="173247"/>
    <lineage>
        <taxon>Eukaryota</taxon>
        <taxon>Metazoa</taxon>
        <taxon>Chordata</taxon>
        <taxon>Craniata</taxon>
        <taxon>Vertebrata</taxon>
        <taxon>Euteleostomi</taxon>
        <taxon>Actinopterygii</taxon>
        <taxon>Neopterygii</taxon>
        <taxon>Teleostei</taxon>
        <taxon>Neoteleostei</taxon>
        <taxon>Acanthomorphata</taxon>
        <taxon>Carangaria</taxon>
        <taxon>Carangiformes</taxon>
        <taxon>Echeneidae</taxon>
        <taxon>Echeneis</taxon>
    </lineage>
</organism>
<protein>
    <recommendedName>
        <fullName evidence="6">Protein kinase domain-containing protein</fullName>
    </recommendedName>
</protein>
<evidence type="ECO:0000313" key="8">
    <source>
        <dbReference type="Proteomes" id="UP000472264"/>
    </source>
</evidence>
<evidence type="ECO:0000313" key="7">
    <source>
        <dbReference type="Ensembl" id="ENSENLP00000006897.1"/>
    </source>
</evidence>
<keyword evidence="8" id="KW-1185">Reference proteome</keyword>
<dbReference type="GO" id="GO:0005524">
    <property type="term" value="F:ATP binding"/>
    <property type="evidence" value="ECO:0007669"/>
    <property type="project" value="UniProtKB-KW"/>
</dbReference>
<dbReference type="Ensembl" id="ENSENLT00000007201.1">
    <property type="protein sequence ID" value="ENSENLP00000006897.1"/>
    <property type="gene ID" value="ENSENLG00000003293.1"/>
</dbReference>
<sequence length="333" mass="38173">MPSKKETAPAHPENLPEEQDILRSKTTCYQILDFNGEGTFGKVAICLDLKTSKTVAIKIHKDAEDDLIEKEVAMLKAVSVLDPNKKNIVRFLDDFRYHDHSCLAFEMLDMSLWDLLKKRQWKPLSLNEIRPVAHQLLVAFEALKSIGIMHTDLKPDNVMLVNHKDQPFKIKLIDFGLAIHTSEVEVGMMMQTESYRAPEVNLGLPLSESVDMWAVGCVMAFLYFGANLFPCNWLRLRTPEEFEEVTGDKPEVYRRPFDSAQNLKDAVMKHTPTEDHLEYEDRMAFLDLLRSCLDPDHDLRITPREAVKHVSFDSLGARHFEHCQESLHVLVGS</sequence>
<dbReference type="GO" id="GO:0005737">
    <property type="term" value="C:cytoplasm"/>
    <property type="evidence" value="ECO:0007669"/>
    <property type="project" value="TreeGrafter"/>
</dbReference>
<reference evidence="7" key="3">
    <citation type="submission" date="2025-09" db="UniProtKB">
        <authorList>
            <consortium name="Ensembl"/>
        </authorList>
    </citation>
    <scope>IDENTIFICATION</scope>
</reference>
<dbReference type="GO" id="GO:0042771">
    <property type="term" value="P:intrinsic apoptotic signaling pathway in response to DNA damage by p53 class mediator"/>
    <property type="evidence" value="ECO:0007669"/>
    <property type="project" value="TreeGrafter"/>
</dbReference>
<dbReference type="Proteomes" id="UP000472264">
    <property type="component" value="Chromosome 1"/>
</dbReference>
<keyword evidence="3" id="KW-0547">Nucleotide-binding</keyword>
<dbReference type="GO" id="GO:0046332">
    <property type="term" value="F:SMAD binding"/>
    <property type="evidence" value="ECO:0007669"/>
    <property type="project" value="TreeGrafter"/>
</dbReference>
<dbReference type="OMA" id="HEMPLRT"/>
<dbReference type="GO" id="GO:0016605">
    <property type="term" value="C:PML body"/>
    <property type="evidence" value="ECO:0007669"/>
    <property type="project" value="TreeGrafter"/>
</dbReference>
<accession>A0A665TLD6</accession>
<dbReference type="InterPro" id="IPR050494">
    <property type="entry name" value="Ser_Thr_dual-spec_kinase"/>
</dbReference>
<evidence type="ECO:0000259" key="6">
    <source>
        <dbReference type="PROSITE" id="PS50011"/>
    </source>
</evidence>
<dbReference type="PANTHER" id="PTHR24058">
    <property type="entry name" value="DUAL SPECIFICITY PROTEIN KINASE"/>
    <property type="match status" value="1"/>
</dbReference>
<dbReference type="GO" id="GO:0004713">
    <property type="term" value="F:protein tyrosine kinase activity"/>
    <property type="evidence" value="ECO:0007669"/>
    <property type="project" value="TreeGrafter"/>
</dbReference>
<dbReference type="SUPFAM" id="SSF56112">
    <property type="entry name" value="Protein kinase-like (PK-like)"/>
    <property type="match status" value="1"/>
</dbReference>
<dbReference type="PROSITE" id="PS50011">
    <property type="entry name" value="PROTEIN_KINASE_DOM"/>
    <property type="match status" value="1"/>
</dbReference>
<dbReference type="InParanoid" id="A0A665TLD6"/>
<dbReference type="GO" id="GO:0007224">
    <property type="term" value="P:smoothened signaling pathway"/>
    <property type="evidence" value="ECO:0007669"/>
    <property type="project" value="TreeGrafter"/>
</dbReference>
<proteinExistence type="predicted"/>
<keyword evidence="1" id="KW-0723">Serine/threonine-protein kinase</keyword>
<dbReference type="GO" id="GO:0003714">
    <property type="term" value="F:transcription corepressor activity"/>
    <property type="evidence" value="ECO:0007669"/>
    <property type="project" value="TreeGrafter"/>
</dbReference>
<dbReference type="InterPro" id="IPR011009">
    <property type="entry name" value="Kinase-like_dom_sf"/>
</dbReference>
<dbReference type="PANTHER" id="PTHR24058:SF53">
    <property type="entry name" value="HOMEODOMAIN-INTERACTING PROTEIN KINASE 2"/>
    <property type="match status" value="1"/>
</dbReference>
<evidence type="ECO:0000256" key="4">
    <source>
        <dbReference type="ARBA" id="ARBA00022777"/>
    </source>
</evidence>
<dbReference type="PROSITE" id="PS00108">
    <property type="entry name" value="PROTEIN_KINASE_ST"/>
    <property type="match status" value="1"/>
</dbReference>
<evidence type="ECO:0000256" key="3">
    <source>
        <dbReference type="ARBA" id="ARBA00022741"/>
    </source>
</evidence>
<evidence type="ECO:0000256" key="2">
    <source>
        <dbReference type="ARBA" id="ARBA00022679"/>
    </source>
</evidence>
<dbReference type="InterPro" id="IPR008271">
    <property type="entry name" value="Ser/Thr_kinase_AS"/>
</dbReference>
<dbReference type="SMART" id="SM00220">
    <property type="entry name" value="S_TKc"/>
    <property type="match status" value="1"/>
</dbReference>
<reference evidence="7" key="1">
    <citation type="submission" date="2021-04" db="EMBL/GenBank/DDBJ databases">
        <authorList>
            <consortium name="Wellcome Sanger Institute Data Sharing"/>
        </authorList>
    </citation>
    <scope>NUCLEOTIDE SEQUENCE [LARGE SCALE GENOMIC DNA]</scope>
</reference>
<dbReference type="InterPro" id="IPR000719">
    <property type="entry name" value="Prot_kinase_dom"/>
</dbReference>
<dbReference type="AlphaFoldDB" id="A0A665TLD6"/>
<dbReference type="GO" id="GO:0003713">
    <property type="term" value="F:transcription coactivator activity"/>
    <property type="evidence" value="ECO:0007669"/>
    <property type="project" value="TreeGrafter"/>
</dbReference>
<name>A0A665TLD6_ECHNA</name>
<keyword evidence="2" id="KW-0808">Transferase</keyword>
<dbReference type="Gene3D" id="1.10.510.10">
    <property type="entry name" value="Transferase(Phosphotransferase) domain 1"/>
    <property type="match status" value="1"/>
</dbReference>
<dbReference type="GO" id="GO:0004674">
    <property type="term" value="F:protein serine/threonine kinase activity"/>
    <property type="evidence" value="ECO:0007669"/>
    <property type="project" value="UniProtKB-KW"/>
</dbReference>
<evidence type="ECO:0000256" key="1">
    <source>
        <dbReference type="ARBA" id="ARBA00022527"/>
    </source>
</evidence>
<dbReference type="Pfam" id="PF00069">
    <property type="entry name" value="Pkinase"/>
    <property type="match status" value="1"/>
</dbReference>
<feature type="domain" description="Protein kinase" evidence="6">
    <location>
        <begin position="29"/>
        <end position="312"/>
    </location>
</feature>
<dbReference type="Gene3D" id="3.30.200.20">
    <property type="entry name" value="Phosphorylase Kinase, domain 1"/>
    <property type="match status" value="1"/>
</dbReference>